<keyword evidence="3" id="KW-1185">Reference proteome</keyword>
<sequence>MKSESSSDPTNPITTPTPHLLPVASYQMEGLTCGHCAGRVTEAVQALPLVDDVQVDLAAGGGCTVTVTGAVSAEEARQANEEVGYAAF</sequence>
<accession>D7WBN9</accession>
<gene>
    <name evidence="2" type="ORF">HMPREF0291_10528</name>
</gene>
<proteinExistence type="predicted"/>
<dbReference type="GO" id="GO:0046872">
    <property type="term" value="F:metal ion binding"/>
    <property type="evidence" value="ECO:0007669"/>
    <property type="project" value="InterPro"/>
</dbReference>
<comment type="caution">
    <text evidence="2">The sequence shown here is derived from an EMBL/GenBank/DDBJ whole genome shotgun (WGS) entry which is preliminary data.</text>
</comment>
<name>D7WBN9_9CORY</name>
<dbReference type="Pfam" id="PF00403">
    <property type="entry name" value="HMA"/>
    <property type="match status" value="1"/>
</dbReference>
<dbReference type="HOGENOM" id="CLU_134973_13_0_11"/>
<protein>
    <submittedName>
        <fullName evidence="2">COP associated protein (Copper ion binding protein) family protein</fullName>
    </submittedName>
</protein>
<dbReference type="RefSeq" id="WP_005287527.1">
    <property type="nucleotide sequence ID" value="NZ_CM000961.1"/>
</dbReference>
<evidence type="ECO:0000259" key="1">
    <source>
        <dbReference type="PROSITE" id="PS50846"/>
    </source>
</evidence>
<dbReference type="EMBL" id="ACLJ02000001">
    <property type="protein sequence ID" value="EFK55270.1"/>
    <property type="molecule type" value="Genomic_DNA"/>
</dbReference>
<dbReference type="CDD" id="cd00371">
    <property type="entry name" value="HMA"/>
    <property type="match status" value="1"/>
</dbReference>
<reference evidence="2" key="1">
    <citation type="submission" date="2010-06" db="EMBL/GenBank/DDBJ databases">
        <authorList>
            <person name="Muzny D."/>
            <person name="Qin X."/>
            <person name="Buhay C."/>
            <person name="Dugan-Rocha S."/>
            <person name="Ding Y."/>
            <person name="Chen G."/>
            <person name="Hawes A."/>
            <person name="Holder M."/>
            <person name="Jhangiani S."/>
            <person name="Johnson A."/>
            <person name="Khan Z."/>
            <person name="Li Z."/>
            <person name="Liu W."/>
            <person name="Liu X."/>
            <person name="Perez L."/>
            <person name="Shen H."/>
            <person name="Wang Q."/>
            <person name="Watt J."/>
            <person name="Xi L."/>
            <person name="Xin Y."/>
            <person name="Zhou J."/>
            <person name="Deng J."/>
            <person name="Jiang H."/>
            <person name="Liu Y."/>
            <person name="Qu J."/>
            <person name="Song X.-Z."/>
            <person name="Zhang L."/>
            <person name="Villasana D."/>
            <person name="Johnson A."/>
            <person name="Liu J."/>
            <person name="Liyanage D."/>
            <person name="Lorensuhewa L."/>
            <person name="Robinson T."/>
            <person name="Song A."/>
            <person name="Song B.-B."/>
            <person name="Dinh H."/>
            <person name="Thornton R."/>
            <person name="Coyle M."/>
            <person name="Francisco L."/>
            <person name="Jackson L."/>
            <person name="Javaid M."/>
            <person name="Korchina V."/>
            <person name="Kovar C."/>
            <person name="Mata R."/>
            <person name="Mathew T."/>
            <person name="Ngo R."/>
            <person name="Nguyen L."/>
            <person name="Nguyen N."/>
            <person name="Okwuonu G."/>
            <person name="Ongeri F."/>
            <person name="Pham C."/>
            <person name="Simmons D."/>
            <person name="Wilczek-Boney K."/>
            <person name="Hale W."/>
            <person name="Jakkamsetti A."/>
            <person name="Pham P."/>
            <person name="Ruth R."/>
            <person name="San Lucas F."/>
            <person name="Warren J."/>
            <person name="Zhang J."/>
            <person name="Zhao Z."/>
            <person name="Zhou C."/>
            <person name="Zhu D."/>
            <person name="Lee S."/>
            <person name="Bess C."/>
            <person name="Blankenburg K."/>
            <person name="Forbes L."/>
            <person name="Fu Q."/>
            <person name="Gubbala S."/>
            <person name="Hirani K."/>
            <person name="Jayaseelan J.C."/>
            <person name="Lara F."/>
            <person name="Munidasa M."/>
            <person name="Palculict T."/>
            <person name="Patil S."/>
            <person name="Pu L.-L."/>
            <person name="Saada N."/>
            <person name="Tang L."/>
            <person name="Weissenberger G."/>
            <person name="Zhu Y."/>
            <person name="Hemphill L."/>
            <person name="Shang Y."/>
            <person name="Youmans B."/>
            <person name="Ayvaz T."/>
            <person name="Ross M."/>
            <person name="Santibanez J."/>
            <person name="Aqrawi P."/>
            <person name="Gross S."/>
            <person name="Joshi V."/>
            <person name="Fowler G."/>
            <person name="Nazareth L."/>
            <person name="Reid J."/>
            <person name="Worley K."/>
            <person name="Petrosino J."/>
            <person name="Highlander S."/>
            <person name="Gibbs R."/>
        </authorList>
    </citation>
    <scope>NUCLEOTIDE SEQUENCE [LARGE SCALE GENOMIC DNA]</scope>
    <source>
        <strain evidence="2">ATCC 33030</strain>
    </source>
</reference>
<organism evidence="2 3">
    <name type="scientific">Corynebacterium genitalium ATCC 33030</name>
    <dbReference type="NCBI Taxonomy" id="585529"/>
    <lineage>
        <taxon>Bacteria</taxon>
        <taxon>Bacillati</taxon>
        <taxon>Actinomycetota</taxon>
        <taxon>Actinomycetes</taxon>
        <taxon>Mycobacteriales</taxon>
        <taxon>Corynebacteriaceae</taxon>
        <taxon>Corynebacterium</taxon>
    </lineage>
</organism>
<feature type="domain" description="HMA" evidence="1">
    <location>
        <begin position="22"/>
        <end position="88"/>
    </location>
</feature>
<dbReference type="SUPFAM" id="SSF55008">
    <property type="entry name" value="HMA, heavy metal-associated domain"/>
    <property type="match status" value="1"/>
</dbReference>
<evidence type="ECO:0000313" key="3">
    <source>
        <dbReference type="Proteomes" id="UP000004208"/>
    </source>
</evidence>
<dbReference type="OrthoDB" id="9813965at2"/>
<dbReference type="STRING" id="585529.HMPREF0291_10528"/>
<dbReference type="PROSITE" id="PS50846">
    <property type="entry name" value="HMA_2"/>
    <property type="match status" value="1"/>
</dbReference>
<dbReference type="Proteomes" id="UP000004208">
    <property type="component" value="Unassembled WGS sequence"/>
</dbReference>
<dbReference type="InterPro" id="IPR036163">
    <property type="entry name" value="HMA_dom_sf"/>
</dbReference>
<dbReference type="eggNOG" id="COG2608">
    <property type="taxonomic scope" value="Bacteria"/>
</dbReference>
<evidence type="ECO:0000313" key="2">
    <source>
        <dbReference type="EMBL" id="EFK55270.1"/>
    </source>
</evidence>
<dbReference type="Gene3D" id="3.30.70.100">
    <property type="match status" value="1"/>
</dbReference>
<dbReference type="AlphaFoldDB" id="D7WBN9"/>
<dbReference type="InterPro" id="IPR006121">
    <property type="entry name" value="HMA_dom"/>
</dbReference>